<reference evidence="2 3" key="1">
    <citation type="journal article" date="2017" name="BMC Genomics">
        <title>Comparative genomic and phylogenomic analyses of the Bifidobacteriaceae family.</title>
        <authorList>
            <person name="Lugli G.A."/>
            <person name="Milani C."/>
            <person name="Turroni F."/>
            <person name="Duranti S."/>
            <person name="Mancabelli L."/>
            <person name="Mangifesta M."/>
            <person name="Ferrario C."/>
            <person name="Modesto M."/>
            <person name="Mattarelli P."/>
            <person name="Jiri K."/>
            <person name="van Sinderen D."/>
            <person name="Ventura M."/>
        </authorList>
    </citation>
    <scope>NUCLEOTIDE SEQUENCE [LARGE SCALE GENOMIC DNA]</scope>
    <source>
        <strain evidence="2 3">DSM 100196</strain>
    </source>
</reference>
<comment type="caution">
    <text evidence="2">The sequence shown here is derived from an EMBL/GenBank/DDBJ whole genome shotgun (WGS) entry which is preliminary data.</text>
</comment>
<organism evidence="2 3">
    <name type="scientific">Bifidobacterium myosotis</name>
    <dbReference type="NCBI Taxonomy" id="1630166"/>
    <lineage>
        <taxon>Bacteria</taxon>
        <taxon>Bacillati</taxon>
        <taxon>Actinomycetota</taxon>
        <taxon>Actinomycetes</taxon>
        <taxon>Bifidobacteriales</taxon>
        <taxon>Bifidobacteriaceae</taxon>
        <taxon>Bifidobacterium</taxon>
    </lineage>
</organism>
<name>A0A261FNJ8_9BIFI</name>
<dbReference type="EMBL" id="MWWW01000008">
    <property type="protein sequence ID" value="OZG60396.1"/>
    <property type="molecule type" value="Genomic_DNA"/>
</dbReference>
<gene>
    <name evidence="2" type="ORF">BMYO_0857</name>
</gene>
<proteinExistence type="predicted"/>
<keyword evidence="1" id="KW-1133">Transmembrane helix</keyword>
<evidence type="ECO:0000256" key="1">
    <source>
        <dbReference type="SAM" id="Phobius"/>
    </source>
</evidence>
<evidence type="ECO:0000313" key="2">
    <source>
        <dbReference type="EMBL" id="OZG60396.1"/>
    </source>
</evidence>
<feature type="transmembrane region" description="Helical" evidence="1">
    <location>
        <begin position="20"/>
        <end position="42"/>
    </location>
</feature>
<keyword evidence="3" id="KW-1185">Reference proteome</keyword>
<accession>A0A261FNJ8</accession>
<keyword evidence="1" id="KW-0472">Membrane</keyword>
<sequence>MTGMMLLSEEQIMNERWRLAITVGATVTAAGLAASLITMLLLKRKTRA</sequence>
<evidence type="ECO:0000313" key="3">
    <source>
        <dbReference type="Proteomes" id="UP000216871"/>
    </source>
</evidence>
<dbReference type="RefSeq" id="WP_158216949.1">
    <property type="nucleotide sequence ID" value="NZ_MWWW01000008.1"/>
</dbReference>
<dbReference type="AlphaFoldDB" id="A0A261FNJ8"/>
<dbReference type="Proteomes" id="UP000216871">
    <property type="component" value="Unassembled WGS sequence"/>
</dbReference>
<keyword evidence="1" id="KW-0812">Transmembrane</keyword>
<protein>
    <submittedName>
        <fullName evidence="2">Uncharacterized protein</fullName>
    </submittedName>
</protein>